<comment type="caution">
    <text evidence="2">The sequence shown here is derived from an EMBL/GenBank/DDBJ whole genome shotgun (WGS) entry which is preliminary data.</text>
</comment>
<evidence type="ECO:0000256" key="1">
    <source>
        <dbReference type="SAM" id="MobiDB-lite"/>
    </source>
</evidence>
<dbReference type="RefSeq" id="WP_379872756.1">
    <property type="nucleotide sequence ID" value="NZ_JBHTBH010000010.1"/>
</dbReference>
<reference evidence="3" key="1">
    <citation type="journal article" date="2019" name="Int. J. Syst. Evol. Microbiol.">
        <title>The Global Catalogue of Microorganisms (GCM) 10K type strain sequencing project: providing services to taxonomists for standard genome sequencing and annotation.</title>
        <authorList>
            <consortium name="The Broad Institute Genomics Platform"/>
            <consortium name="The Broad Institute Genome Sequencing Center for Infectious Disease"/>
            <person name="Wu L."/>
            <person name="Ma J."/>
        </authorList>
    </citation>
    <scope>NUCLEOTIDE SEQUENCE [LARGE SCALE GENOMIC DNA]</scope>
    <source>
        <strain evidence="3">CGMCC 4.7382</strain>
    </source>
</reference>
<organism evidence="2 3">
    <name type="scientific">Marinactinospora rubrisoli</name>
    <dbReference type="NCBI Taxonomy" id="2715399"/>
    <lineage>
        <taxon>Bacteria</taxon>
        <taxon>Bacillati</taxon>
        <taxon>Actinomycetota</taxon>
        <taxon>Actinomycetes</taxon>
        <taxon>Streptosporangiales</taxon>
        <taxon>Nocardiopsidaceae</taxon>
        <taxon>Marinactinospora</taxon>
    </lineage>
</organism>
<sequence>MAPLGSVRSWPAGLRATSGPAGPRCRLDHTRQSVQRVADLLVEDGLARYRPDPAHQRAELLELTPTGRAALHRMEAAYTRLALRTTKGLDPDGLELARETLSELQRRLESEPP</sequence>
<accession>A0ABW2KLA3</accession>
<proteinExistence type="predicted"/>
<dbReference type="InterPro" id="IPR036388">
    <property type="entry name" value="WH-like_DNA-bd_sf"/>
</dbReference>
<dbReference type="SUPFAM" id="SSF46785">
    <property type="entry name" value="Winged helix' DNA-binding domain"/>
    <property type="match status" value="1"/>
</dbReference>
<gene>
    <name evidence="2" type="ORF">ACFQRF_20500</name>
</gene>
<protein>
    <submittedName>
        <fullName evidence="2">MarR family winged helix-turn-helix transcriptional regulator</fullName>
    </submittedName>
</protein>
<evidence type="ECO:0000313" key="2">
    <source>
        <dbReference type="EMBL" id="MFC7330115.1"/>
    </source>
</evidence>
<dbReference type="Proteomes" id="UP001596540">
    <property type="component" value="Unassembled WGS sequence"/>
</dbReference>
<evidence type="ECO:0000313" key="3">
    <source>
        <dbReference type="Proteomes" id="UP001596540"/>
    </source>
</evidence>
<keyword evidence="3" id="KW-1185">Reference proteome</keyword>
<dbReference type="InterPro" id="IPR036390">
    <property type="entry name" value="WH_DNA-bd_sf"/>
</dbReference>
<name>A0ABW2KLA3_9ACTN</name>
<dbReference type="EMBL" id="JBHTBH010000010">
    <property type="protein sequence ID" value="MFC7330115.1"/>
    <property type="molecule type" value="Genomic_DNA"/>
</dbReference>
<dbReference type="Gene3D" id="1.10.10.10">
    <property type="entry name" value="Winged helix-like DNA-binding domain superfamily/Winged helix DNA-binding domain"/>
    <property type="match status" value="1"/>
</dbReference>
<feature type="region of interest" description="Disordered" evidence="1">
    <location>
        <begin position="1"/>
        <end position="30"/>
    </location>
</feature>